<evidence type="ECO:0000256" key="7">
    <source>
        <dbReference type="ARBA" id="ARBA00022723"/>
    </source>
</evidence>
<dbReference type="EC" id="7.2.2.6" evidence="16"/>
<feature type="transmembrane region" description="Helical" evidence="16">
    <location>
        <begin position="33"/>
        <end position="51"/>
    </location>
</feature>
<keyword evidence="3 16" id="KW-1003">Cell membrane</keyword>
<dbReference type="InterPro" id="IPR006391">
    <property type="entry name" value="P-type_ATPase_bsu_IA"/>
</dbReference>
<dbReference type="InterPro" id="IPR044492">
    <property type="entry name" value="P_typ_ATPase_HD_dom"/>
</dbReference>
<keyword evidence="15 16" id="KW-0472">Membrane</keyword>
<dbReference type="SUPFAM" id="SSF81653">
    <property type="entry name" value="Calcium ATPase, transduction domain A"/>
    <property type="match status" value="1"/>
</dbReference>
<feature type="transmembrane region" description="Helical" evidence="16">
    <location>
        <begin position="652"/>
        <end position="670"/>
    </location>
</feature>
<keyword evidence="4 16" id="KW-0633">Potassium transport</keyword>
<dbReference type="Pfam" id="PF00702">
    <property type="entry name" value="Hydrolase"/>
    <property type="match status" value="1"/>
</dbReference>
<dbReference type="PROSITE" id="PS00154">
    <property type="entry name" value="ATPASE_E1_E2"/>
    <property type="match status" value="1"/>
</dbReference>
<dbReference type="InterPro" id="IPR036412">
    <property type="entry name" value="HAD-like_sf"/>
</dbReference>
<dbReference type="InterPro" id="IPR059000">
    <property type="entry name" value="ATPase_P-type_domA"/>
</dbReference>
<comment type="similarity">
    <text evidence="16">Belongs to the cation transport ATPase (P-type) (TC 3.A.3) family. Type IA subfamily.</text>
</comment>
<comment type="function">
    <text evidence="16">Part of the high-affinity ATP-driven potassium transport (or Kdp) system, which catalyzes the hydrolysis of ATP coupled with the electrogenic transport of potassium into the cytoplasm. This subunit is responsible for energy coupling to the transport system and for the release of the potassium ions to the cytoplasm.</text>
</comment>
<feature type="transmembrane region" description="Helical" evidence="16">
    <location>
        <begin position="614"/>
        <end position="632"/>
    </location>
</feature>
<gene>
    <name evidence="16 18" type="primary">kdpB</name>
    <name evidence="18" type="ORF">ACFPOG_22230</name>
</gene>
<evidence type="ECO:0000256" key="1">
    <source>
        <dbReference type="ARBA" id="ARBA00004141"/>
    </source>
</evidence>
<keyword evidence="12 16" id="KW-1278">Translocase</keyword>
<evidence type="ECO:0000313" key="18">
    <source>
        <dbReference type="EMBL" id="MFC5450970.1"/>
    </source>
</evidence>
<evidence type="ECO:0000256" key="9">
    <source>
        <dbReference type="ARBA" id="ARBA00022840"/>
    </source>
</evidence>
<dbReference type="RefSeq" id="WP_270881560.1">
    <property type="nucleotide sequence ID" value="NZ_JAQFVF010000055.1"/>
</dbReference>
<evidence type="ECO:0000256" key="8">
    <source>
        <dbReference type="ARBA" id="ARBA00022741"/>
    </source>
</evidence>
<dbReference type="InterPro" id="IPR008250">
    <property type="entry name" value="ATPase_P-typ_transduc_dom_A_sf"/>
</dbReference>
<evidence type="ECO:0000256" key="5">
    <source>
        <dbReference type="ARBA" id="ARBA00022553"/>
    </source>
</evidence>
<reference evidence="19" key="1">
    <citation type="journal article" date="2019" name="Int. J. Syst. Evol. Microbiol.">
        <title>The Global Catalogue of Microorganisms (GCM) 10K type strain sequencing project: providing services to taxonomists for standard genome sequencing and annotation.</title>
        <authorList>
            <consortium name="The Broad Institute Genomics Platform"/>
            <consortium name="The Broad Institute Genome Sequencing Center for Infectious Disease"/>
            <person name="Wu L."/>
            <person name="Ma J."/>
        </authorList>
    </citation>
    <scope>NUCLEOTIDE SEQUENCE [LARGE SCALE GENOMIC DNA]</scope>
    <source>
        <strain evidence="19">KACC 11904</strain>
    </source>
</reference>
<dbReference type="InterPro" id="IPR023298">
    <property type="entry name" value="ATPase_P-typ_TM_dom_sf"/>
</dbReference>
<feature type="transmembrane region" description="Helical" evidence="16">
    <location>
        <begin position="63"/>
        <end position="83"/>
    </location>
</feature>
<dbReference type="Pfam" id="PF00122">
    <property type="entry name" value="E1-E2_ATPase"/>
    <property type="match status" value="1"/>
</dbReference>
<evidence type="ECO:0000256" key="3">
    <source>
        <dbReference type="ARBA" id="ARBA00022475"/>
    </source>
</evidence>
<dbReference type="PRINTS" id="PR00119">
    <property type="entry name" value="CATATPASE"/>
</dbReference>
<feature type="transmembrane region" description="Helical" evidence="16">
    <location>
        <begin position="250"/>
        <end position="274"/>
    </location>
</feature>
<evidence type="ECO:0000256" key="16">
    <source>
        <dbReference type="HAMAP-Rule" id="MF_00285"/>
    </source>
</evidence>
<accession>A0ABW0KC79</accession>
<evidence type="ECO:0000256" key="2">
    <source>
        <dbReference type="ARBA" id="ARBA00022448"/>
    </source>
</evidence>
<proteinExistence type="inferred from homology"/>
<dbReference type="Gene3D" id="3.40.1110.10">
    <property type="entry name" value="Calcium-transporting ATPase, cytoplasmic domain N"/>
    <property type="match status" value="1"/>
</dbReference>
<keyword evidence="13 16" id="KW-1133">Transmembrane helix</keyword>
<dbReference type="SFLD" id="SFLDG00002">
    <property type="entry name" value="C1.7:_P-type_atpase_like"/>
    <property type="match status" value="1"/>
</dbReference>
<feature type="binding site" evidence="16">
    <location>
        <begin position="374"/>
        <end position="381"/>
    </location>
    <ligand>
        <name>ATP</name>
        <dbReference type="ChEBI" id="CHEBI:30616"/>
    </ligand>
</feature>
<dbReference type="SUPFAM" id="SSF56784">
    <property type="entry name" value="HAD-like"/>
    <property type="match status" value="1"/>
</dbReference>
<keyword evidence="10 16" id="KW-0460">Magnesium</keyword>
<dbReference type="NCBIfam" id="TIGR01497">
    <property type="entry name" value="kdpB"/>
    <property type="match status" value="1"/>
</dbReference>
<dbReference type="PANTHER" id="PTHR43743:SF1">
    <property type="entry name" value="POTASSIUM-TRANSPORTING ATPASE ATP-BINDING SUBUNIT"/>
    <property type="match status" value="1"/>
</dbReference>
<keyword evidence="7 16" id="KW-0479">Metal-binding</keyword>
<dbReference type="InterPro" id="IPR001757">
    <property type="entry name" value="P_typ_ATPase"/>
</dbReference>
<sequence>MTTVRKKTISKELAAQAVLDAFKKLNPVVMIKNPVMFIVEVGTFITLLLSFKPDLFVASGVSRGYNIAVCLILLFTVLFANFAEALAEGRGKAQADTLRRTKSDTMAKLVQKDGSLKQVSSTQLKKGDIVRVDTGEIIPTDGEIIEGLASIDESAITGESAPVIKEAGGDFSSVTGGTRVASDYIIVKVMTDPGESFLDRMIALVEGAKRQKTPNEIALTTLLAVLTLIFMIVIITMVPMAQYLGVQLDLATLIALLVCLIPTTIGGLLSAIGIAGMDRVTQYNVLAMSGKAVEAAGDIDTLILDKTGTITYGNRMAAEFIPVKGVTQKEVILSSLKASVKDETPEGRSIVELAGKLGESWAESEYRDAESIEFTAETRMSGLNLSNGVQVRKGAVDAVKKHVMAKGGSIPADLDEAAQRIAKAGGTPLAVSVNERIFGVIYLKDTVKPGLKERFAEMRSMGIKTIMCTGDNPLTAATIALEAGVDDFVAEAKPEDKIAVIRKEQQEGKLVAMTGDGTNDAPALAQADVGLAMNSGTMAAKEAANMIDLDSDPTKLLSVVSIGKQLLITRGALTTFSIANDIAKYFAIIPAMFILAMPQLQALNIMHLASPQSAILSALIFNAIIIPLLIPIAMKGVKYRAMSADRLLSRNVLIYGVGGVIVPFIGIKLIDLVLQGLHIV</sequence>
<evidence type="ECO:0000256" key="13">
    <source>
        <dbReference type="ARBA" id="ARBA00022989"/>
    </source>
</evidence>
<feature type="active site" description="4-aspartylphosphate intermediate" evidence="16">
    <location>
        <position position="305"/>
    </location>
</feature>
<feature type="binding site" evidence="16">
    <location>
        <position position="346"/>
    </location>
    <ligand>
        <name>ATP</name>
        <dbReference type="ChEBI" id="CHEBI:30616"/>
    </ligand>
</feature>
<feature type="binding site" evidence="16">
    <location>
        <position position="342"/>
    </location>
    <ligand>
        <name>ATP</name>
        <dbReference type="ChEBI" id="CHEBI:30616"/>
    </ligand>
</feature>
<dbReference type="InterPro" id="IPR018303">
    <property type="entry name" value="ATPase_P-typ_P_site"/>
</dbReference>
<dbReference type="InterPro" id="IPR023214">
    <property type="entry name" value="HAD_sf"/>
</dbReference>
<keyword evidence="19" id="KW-1185">Reference proteome</keyword>
<keyword evidence="6 16" id="KW-0812">Transmembrane</keyword>
<comment type="caution">
    <text evidence="18">The sequence shown here is derived from an EMBL/GenBank/DDBJ whole genome shotgun (WGS) entry which is preliminary data.</text>
</comment>
<comment type="subunit">
    <text evidence="16">The system is composed of three essential subunits: KdpA, KdpB and KdpC.</text>
</comment>
<evidence type="ECO:0000256" key="6">
    <source>
        <dbReference type="ARBA" id="ARBA00022692"/>
    </source>
</evidence>
<evidence type="ECO:0000256" key="15">
    <source>
        <dbReference type="ARBA" id="ARBA00023136"/>
    </source>
</evidence>
<keyword evidence="11 16" id="KW-0630">Potassium</keyword>
<dbReference type="Proteomes" id="UP001596044">
    <property type="component" value="Unassembled WGS sequence"/>
</dbReference>
<comment type="subcellular location">
    <subcellularLocation>
        <location evidence="16">Cell membrane</location>
        <topology evidence="16">Multi-pass membrane protein</topology>
    </subcellularLocation>
    <subcellularLocation>
        <location evidence="1">Membrane</location>
        <topology evidence="1">Multi-pass membrane protein</topology>
    </subcellularLocation>
</comment>
<dbReference type="NCBIfam" id="TIGR01494">
    <property type="entry name" value="ATPase_P-type"/>
    <property type="match status" value="2"/>
</dbReference>
<keyword evidence="8 16" id="KW-0547">Nucleotide-binding</keyword>
<dbReference type="Gene3D" id="2.70.150.10">
    <property type="entry name" value="Calcium-transporting ATPase, cytoplasmic transduction domain A"/>
    <property type="match status" value="1"/>
</dbReference>
<evidence type="ECO:0000313" key="19">
    <source>
        <dbReference type="Proteomes" id="UP001596044"/>
    </source>
</evidence>
<name>A0ABW0KC79_9BACL</name>
<organism evidence="18 19">
    <name type="scientific">Paenibacillus aestuarii</name>
    <dbReference type="NCBI Taxonomy" id="516965"/>
    <lineage>
        <taxon>Bacteria</taxon>
        <taxon>Bacillati</taxon>
        <taxon>Bacillota</taxon>
        <taxon>Bacilli</taxon>
        <taxon>Bacillales</taxon>
        <taxon>Paenibacillaceae</taxon>
        <taxon>Paenibacillus</taxon>
    </lineage>
</organism>
<dbReference type="HAMAP" id="MF_00285">
    <property type="entry name" value="KdpB"/>
    <property type="match status" value="1"/>
</dbReference>
<keyword evidence="9 16" id="KW-0067">ATP-binding</keyword>
<feature type="binding site" evidence="16">
    <location>
        <position position="520"/>
    </location>
    <ligand>
        <name>Mg(2+)</name>
        <dbReference type="ChEBI" id="CHEBI:18420"/>
    </ligand>
</feature>
<keyword evidence="5 16" id="KW-0597">Phosphoprotein</keyword>
<dbReference type="PANTHER" id="PTHR43743">
    <property type="entry name" value="POTASSIUM-TRANSPORTING ATPASE ATP-BINDING SUBUNIT"/>
    <property type="match status" value="1"/>
</dbReference>
<protein>
    <recommendedName>
        <fullName evidence="16">Potassium-transporting ATPase ATP-binding subunit</fullName>
        <ecNumber evidence="16">7.2.2.6</ecNumber>
    </recommendedName>
    <alternativeName>
        <fullName evidence="16">ATP phosphohydrolase [potassium-transporting] B chain</fullName>
    </alternativeName>
    <alternativeName>
        <fullName evidence="16">Potassium-binding and translocating subunit B</fullName>
    </alternativeName>
    <alternativeName>
        <fullName evidence="16">Potassium-translocating ATPase B chain</fullName>
    </alternativeName>
</protein>
<dbReference type="Gene3D" id="3.40.50.1000">
    <property type="entry name" value="HAD superfamily/HAD-like"/>
    <property type="match status" value="1"/>
</dbReference>
<evidence type="ECO:0000256" key="11">
    <source>
        <dbReference type="ARBA" id="ARBA00022958"/>
    </source>
</evidence>
<dbReference type="SFLD" id="SFLDF00027">
    <property type="entry name" value="p-type_atpase"/>
    <property type="match status" value="1"/>
</dbReference>
<feature type="transmembrane region" description="Helical" evidence="16">
    <location>
        <begin position="582"/>
        <end position="602"/>
    </location>
</feature>
<evidence type="ECO:0000256" key="14">
    <source>
        <dbReference type="ARBA" id="ARBA00023065"/>
    </source>
</evidence>
<dbReference type="SUPFAM" id="SSF81665">
    <property type="entry name" value="Calcium ATPase, transmembrane domain M"/>
    <property type="match status" value="1"/>
</dbReference>
<dbReference type="EMBL" id="JBHSMJ010000030">
    <property type="protein sequence ID" value="MFC5450970.1"/>
    <property type="molecule type" value="Genomic_DNA"/>
</dbReference>
<feature type="domain" description="P-type ATPase A" evidence="17">
    <location>
        <begin position="104"/>
        <end position="206"/>
    </location>
</feature>
<keyword evidence="2 16" id="KW-0813">Transport</keyword>
<evidence type="ECO:0000256" key="12">
    <source>
        <dbReference type="ARBA" id="ARBA00022967"/>
    </source>
</evidence>
<dbReference type="InterPro" id="IPR023299">
    <property type="entry name" value="ATPase_P-typ_cyto_dom_N"/>
</dbReference>
<evidence type="ECO:0000256" key="10">
    <source>
        <dbReference type="ARBA" id="ARBA00022842"/>
    </source>
</evidence>
<evidence type="ECO:0000259" key="17">
    <source>
        <dbReference type="Pfam" id="PF00122"/>
    </source>
</evidence>
<comment type="catalytic activity">
    <reaction evidence="16">
        <text>K(+)(out) + ATP + H2O = K(+)(in) + ADP + phosphate + H(+)</text>
        <dbReference type="Rhea" id="RHEA:16777"/>
        <dbReference type="ChEBI" id="CHEBI:15377"/>
        <dbReference type="ChEBI" id="CHEBI:15378"/>
        <dbReference type="ChEBI" id="CHEBI:29103"/>
        <dbReference type="ChEBI" id="CHEBI:30616"/>
        <dbReference type="ChEBI" id="CHEBI:43474"/>
        <dbReference type="ChEBI" id="CHEBI:456216"/>
        <dbReference type="EC" id="7.2.2.6"/>
    </reaction>
</comment>
<dbReference type="SFLD" id="SFLDS00003">
    <property type="entry name" value="Haloacid_Dehalogenase"/>
    <property type="match status" value="1"/>
</dbReference>
<evidence type="ECO:0000256" key="4">
    <source>
        <dbReference type="ARBA" id="ARBA00022538"/>
    </source>
</evidence>
<dbReference type="CDD" id="cd02078">
    <property type="entry name" value="P-type_ATPase_K"/>
    <property type="match status" value="1"/>
</dbReference>
<feature type="transmembrane region" description="Helical" evidence="16">
    <location>
        <begin position="217"/>
        <end position="238"/>
    </location>
</feature>
<keyword evidence="14 16" id="KW-0406">Ion transport</keyword>
<feature type="binding site" evidence="16">
    <location>
        <position position="516"/>
    </location>
    <ligand>
        <name>Mg(2+)</name>
        <dbReference type="ChEBI" id="CHEBI:18420"/>
    </ligand>
</feature>
<feature type="binding site" evidence="16">
    <location>
        <position position="393"/>
    </location>
    <ligand>
        <name>ATP</name>
        <dbReference type="ChEBI" id="CHEBI:30616"/>
    </ligand>
</feature>